<keyword evidence="3" id="KW-0963">Cytoplasm</keyword>
<protein>
    <submittedName>
        <fullName evidence="9">NTP transferase domain-containing protein</fullName>
    </submittedName>
</protein>
<dbReference type="InterPro" id="IPR056764">
    <property type="entry name" value="LbH_EIF2B3/5"/>
</dbReference>
<evidence type="ECO:0000256" key="1">
    <source>
        <dbReference type="ARBA" id="ARBA00004514"/>
    </source>
</evidence>
<dbReference type="InterPro" id="IPR005835">
    <property type="entry name" value="NTP_transferase_dom"/>
</dbReference>
<comment type="caution">
    <text evidence="9">The sequence shown here is derived from an EMBL/GenBank/DDBJ whole genome shotgun (WGS) entry which is preliminary data.</text>
</comment>
<keyword evidence="4" id="KW-0396">Initiation factor</keyword>
<dbReference type="Pfam" id="PF00483">
    <property type="entry name" value="NTP_transferase"/>
    <property type="match status" value="1"/>
</dbReference>
<dbReference type="Pfam" id="PF25084">
    <property type="entry name" value="LbH_EIF2B"/>
    <property type="match status" value="1"/>
</dbReference>
<dbReference type="GO" id="GO:0016740">
    <property type="term" value="F:transferase activity"/>
    <property type="evidence" value="ECO:0007669"/>
    <property type="project" value="UniProtKB-KW"/>
</dbReference>
<evidence type="ECO:0000259" key="7">
    <source>
        <dbReference type="Pfam" id="PF02878"/>
    </source>
</evidence>
<dbReference type="Gene3D" id="3.40.120.10">
    <property type="entry name" value="Alpha-D-Glucose-1,6-Bisphosphate, subunit A, domain 3"/>
    <property type="match status" value="1"/>
</dbReference>
<dbReference type="GO" id="GO:0016868">
    <property type="term" value="F:intramolecular phosphotransferase activity"/>
    <property type="evidence" value="ECO:0007669"/>
    <property type="project" value="InterPro"/>
</dbReference>
<evidence type="ECO:0000313" key="10">
    <source>
        <dbReference type="Proteomes" id="UP000626844"/>
    </source>
</evidence>
<evidence type="ECO:0000259" key="6">
    <source>
        <dbReference type="Pfam" id="PF00483"/>
    </source>
</evidence>
<dbReference type="CDD" id="cd04181">
    <property type="entry name" value="NTP_transferase"/>
    <property type="match status" value="1"/>
</dbReference>
<evidence type="ECO:0000256" key="5">
    <source>
        <dbReference type="ARBA" id="ARBA00022917"/>
    </source>
</evidence>
<proteinExistence type="inferred from homology"/>
<dbReference type="AlphaFoldDB" id="A0A926RZB3"/>
<comment type="similarity">
    <text evidence="2">Belongs to the phosphohexose mutase family.</text>
</comment>
<feature type="domain" description="EIF2B subunit epsilon/gamma LbH" evidence="8">
    <location>
        <begin position="248"/>
        <end position="349"/>
    </location>
</feature>
<reference evidence="9" key="1">
    <citation type="submission" date="2020-09" db="EMBL/GenBank/DDBJ databases">
        <title>A novel bacterium of genus Bacillus, isolated from South China Sea.</title>
        <authorList>
            <person name="Huang H."/>
            <person name="Mo K."/>
            <person name="Hu Y."/>
        </authorList>
    </citation>
    <scope>NUCLEOTIDE SEQUENCE</scope>
    <source>
        <strain evidence="9">IB182487</strain>
    </source>
</reference>
<keyword evidence="9" id="KW-0808">Transferase</keyword>
<keyword evidence="10" id="KW-1185">Reference proteome</keyword>
<dbReference type="SUPFAM" id="SSF51161">
    <property type="entry name" value="Trimeric LpxA-like enzymes"/>
    <property type="match status" value="1"/>
</dbReference>
<gene>
    <name evidence="9" type="ORF">IC621_01485</name>
</gene>
<dbReference type="PANTHER" id="PTHR22572">
    <property type="entry name" value="SUGAR-1-PHOSPHATE GUANYL TRANSFERASE"/>
    <property type="match status" value="1"/>
</dbReference>
<name>A0A926RZB3_9BACI</name>
<evidence type="ECO:0000313" key="9">
    <source>
        <dbReference type="EMBL" id="MBD1378889.1"/>
    </source>
</evidence>
<dbReference type="Gene3D" id="3.90.550.10">
    <property type="entry name" value="Spore Coat Polysaccharide Biosynthesis Protein SpsA, Chain A"/>
    <property type="match status" value="1"/>
</dbReference>
<dbReference type="InterPro" id="IPR011004">
    <property type="entry name" value="Trimer_LpxA-like_sf"/>
</dbReference>
<dbReference type="RefSeq" id="WP_191154993.1">
    <property type="nucleotide sequence ID" value="NZ_JACXAI010000001.1"/>
</dbReference>
<accession>A0A926RZB3</accession>
<keyword evidence="5" id="KW-0648">Protein biosynthesis</keyword>
<dbReference type="Proteomes" id="UP000626844">
    <property type="component" value="Unassembled WGS sequence"/>
</dbReference>
<dbReference type="InterPro" id="IPR050486">
    <property type="entry name" value="Mannose-1P_guanyltransferase"/>
</dbReference>
<dbReference type="EMBL" id="JACXAI010000001">
    <property type="protein sequence ID" value="MBD1378889.1"/>
    <property type="molecule type" value="Genomic_DNA"/>
</dbReference>
<dbReference type="GO" id="GO:0005975">
    <property type="term" value="P:carbohydrate metabolic process"/>
    <property type="evidence" value="ECO:0007669"/>
    <property type="project" value="InterPro"/>
</dbReference>
<dbReference type="SUPFAM" id="SSF53448">
    <property type="entry name" value="Nucleotide-diphospho-sugar transferases"/>
    <property type="match status" value="1"/>
</dbReference>
<evidence type="ECO:0000256" key="4">
    <source>
        <dbReference type="ARBA" id="ARBA00022540"/>
    </source>
</evidence>
<feature type="domain" description="Nucleotidyl transferase" evidence="6">
    <location>
        <begin position="2"/>
        <end position="233"/>
    </location>
</feature>
<organism evidence="9 10">
    <name type="scientific">Metabacillus arenae</name>
    <dbReference type="NCBI Taxonomy" id="2771434"/>
    <lineage>
        <taxon>Bacteria</taxon>
        <taxon>Bacillati</taxon>
        <taxon>Bacillota</taxon>
        <taxon>Bacilli</taxon>
        <taxon>Bacillales</taxon>
        <taxon>Bacillaceae</taxon>
        <taxon>Metabacillus</taxon>
    </lineage>
</organism>
<dbReference type="InterPro" id="IPR029044">
    <property type="entry name" value="Nucleotide-diphossugar_trans"/>
</dbReference>
<dbReference type="SUPFAM" id="SSF53738">
    <property type="entry name" value="Phosphoglucomutase, first 3 domains"/>
    <property type="match status" value="1"/>
</dbReference>
<dbReference type="Pfam" id="PF02878">
    <property type="entry name" value="PGM_PMM_I"/>
    <property type="match status" value="1"/>
</dbReference>
<sequence>MKAVILAGGEGKRLLPLTSHLPKPMVPILNKPVLEYTLELLKVHGYTEIYITVQYLSQMIKRHFEDGSKWGVNIHFAEDPFPLGTAGSVKMLESYLKEPFLVVSGDALMNFNLSKGMSFHQSKDTIATIVTKSFKHPLEYGVVQTDKEHLITDLTEKPRWNEVKSDEVNTGIYYFNPDIFRFIPEDQPSDFSQDIFPIFLKKGIRISAYKETGYWRDIGTFAQYEEAQRDLLQKKTSLKLKGIEVASGIWLEDGVFISERVKLNGPIYIGKDTHVEENCSIGPFTVIGNSSYIGEQSFLEKSIVWDHVHLQSCCHVQQALIANHAILSHSSKVMERSVLGEHVHLEQHVLIKENKRIWPNKVIEAETIVHDSVLTSLSWSSKLFGKNGIKGIANMTITPDFITKLSLTYAGCIEKNATILIGSDEDDFALIMKELMKQVLRTTGIDIVDSTEPMTKPIFRFGCYHHQNVQYGIFLFKNERNEMTIHFYDQNGYPIDHSFERKIENGYATENIRRSQKFGEVTPYYHLIADYFSAVKKEPMLPSNTPTYGIINHSIIPTRKILSHQRFSFIEFKSVKDIKMKVDGIFIFDRTGEVLKIMDEHGELLTEDQLLSLYIYTCRQDQNQDIYLPVTSSNHLQSYAVNSGKTIQLVSQNVREQMEAAGSPLYWKYDGIFFFLKLMSTLQQQFTSISSIHQSAQTSHVLREYAPCPIEKKGTVMRKLLEEHEEWYSDTAEGLKFVHSSKNWTVISPDIEKPFLNIYSHADEWVDAKQTAEYYIKKIMQYQKK</sequence>
<evidence type="ECO:0000256" key="3">
    <source>
        <dbReference type="ARBA" id="ARBA00022490"/>
    </source>
</evidence>
<evidence type="ECO:0000256" key="2">
    <source>
        <dbReference type="ARBA" id="ARBA00010231"/>
    </source>
</evidence>
<dbReference type="InterPro" id="IPR005844">
    <property type="entry name" value="A-D-PHexomutase_a/b/a-I"/>
</dbReference>
<dbReference type="InterPro" id="IPR016055">
    <property type="entry name" value="A-D-PHexomutase_a/b/a-I/II/III"/>
</dbReference>
<feature type="domain" description="Alpha-D-phosphohexomutase alpha/beta/alpha" evidence="7">
    <location>
        <begin position="382"/>
        <end position="510"/>
    </location>
</feature>
<dbReference type="Gene3D" id="2.160.10.10">
    <property type="entry name" value="Hexapeptide repeat proteins"/>
    <property type="match status" value="1"/>
</dbReference>
<comment type="subcellular location">
    <subcellularLocation>
        <location evidence="1">Cytoplasm</location>
        <location evidence="1">Cytosol</location>
    </subcellularLocation>
</comment>
<evidence type="ECO:0000259" key="8">
    <source>
        <dbReference type="Pfam" id="PF25084"/>
    </source>
</evidence>